<dbReference type="Pfam" id="PF06093">
    <property type="entry name" value="Spt4"/>
    <property type="match status" value="1"/>
</dbReference>
<evidence type="ECO:0000313" key="12">
    <source>
        <dbReference type="Proteomes" id="UP000070544"/>
    </source>
</evidence>
<comment type="subcellular location">
    <subcellularLocation>
        <location evidence="1 9">Nucleus</location>
    </subcellularLocation>
</comment>
<dbReference type="GO" id="GO:0000993">
    <property type="term" value="F:RNA polymerase II complex binding"/>
    <property type="evidence" value="ECO:0007669"/>
    <property type="project" value="TreeGrafter"/>
</dbReference>
<evidence type="ECO:0000259" key="10">
    <source>
        <dbReference type="SMART" id="SM01389"/>
    </source>
</evidence>
<dbReference type="PANTHER" id="PTHR12882">
    <property type="entry name" value="SUPPRESSOR OF TY 4"/>
    <property type="match status" value="1"/>
</dbReference>
<evidence type="ECO:0000256" key="2">
    <source>
        <dbReference type="ARBA" id="ARBA00010464"/>
    </source>
</evidence>
<gene>
    <name evidence="11" type="ORF">M427DRAFT_57497</name>
</gene>
<dbReference type="EMBL" id="KQ965768">
    <property type="protein sequence ID" value="KXS14597.1"/>
    <property type="molecule type" value="Genomic_DNA"/>
</dbReference>
<dbReference type="FunFam" id="3.30.40.210:FF:000002">
    <property type="entry name" value="Transcription elongation factor SPT4 homolog"/>
    <property type="match status" value="1"/>
</dbReference>
<dbReference type="SUPFAM" id="SSF63393">
    <property type="entry name" value="RNA polymerase subunits"/>
    <property type="match status" value="1"/>
</dbReference>
<evidence type="ECO:0000256" key="9">
    <source>
        <dbReference type="PIRNR" id="PIRNR025023"/>
    </source>
</evidence>
<accession>A0A139ACU1</accession>
<dbReference type="PIRSF" id="PIRSF025023">
    <property type="entry name" value="Spt4"/>
    <property type="match status" value="1"/>
</dbReference>
<evidence type="ECO:0000256" key="3">
    <source>
        <dbReference type="ARBA" id="ARBA00020182"/>
    </source>
</evidence>
<dbReference type="SMART" id="SM01389">
    <property type="entry name" value="Spt4"/>
    <property type="match status" value="1"/>
</dbReference>
<dbReference type="InterPro" id="IPR009287">
    <property type="entry name" value="Spt4"/>
</dbReference>
<keyword evidence="5" id="KW-0863">Zinc-finger</keyword>
<dbReference type="InterPro" id="IPR029040">
    <property type="entry name" value="RPABC4/Spt4"/>
</dbReference>
<dbReference type="OrthoDB" id="248751at2759"/>
<evidence type="ECO:0000256" key="6">
    <source>
        <dbReference type="ARBA" id="ARBA00022833"/>
    </source>
</evidence>
<keyword evidence="4" id="KW-0479">Metal-binding</keyword>
<name>A0A139ACU1_GONPJ</name>
<comment type="function">
    <text evidence="9">The SPT4-SPT5 complex mediates both activation and inhibition of transcription elongation, and plays a role in pre-mRNA processing. This complex seems to be important for the stability of the RNA polymerase II elongation machinery on the chromatin template but not for the inherent ability of this machinery to translocate down the gene.</text>
</comment>
<keyword evidence="8 9" id="KW-0539">Nucleus</keyword>
<dbReference type="AlphaFoldDB" id="A0A139ACU1"/>
<keyword evidence="12" id="KW-1185">Reference proteome</keyword>
<organism evidence="11 12">
    <name type="scientific">Gonapodya prolifera (strain JEL478)</name>
    <name type="common">Monoblepharis prolifera</name>
    <dbReference type="NCBI Taxonomy" id="1344416"/>
    <lineage>
        <taxon>Eukaryota</taxon>
        <taxon>Fungi</taxon>
        <taxon>Fungi incertae sedis</taxon>
        <taxon>Chytridiomycota</taxon>
        <taxon>Chytridiomycota incertae sedis</taxon>
        <taxon>Monoblepharidomycetes</taxon>
        <taxon>Monoblepharidales</taxon>
        <taxon>Gonapodyaceae</taxon>
        <taxon>Gonapodya</taxon>
    </lineage>
</organism>
<dbReference type="OMA" id="FDGMIAV"/>
<dbReference type="GO" id="GO:0140673">
    <property type="term" value="P:transcription elongation-coupled chromatin remodeling"/>
    <property type="evidence" value="ECO:0007669"/>
    <property type="project" value="InterPro"/>
</dbReference>
<dbReference type="STRING" id="1344416.A0A139ACU1"/>
<evidence type="ECO:0000256" key="1">
    <source>
        <dbReference type="ARBA" id="ARBA00004123"/>
    </source>
</evidence>
<dbReference type="InterPro" id="IPR022800">
    <property type="entry name" value="Spt4/RpoE2_Znf"/>
</dbReference>
<evidence type="ECO:0000256" key="5">
    <source>
        <dbReference type="ARBA" id="ARBA00022771"/>
    </source>
</evidence>
<dbReference type="PANTHER" id="PTHR12882:SF1">
    <property type="entry name" value="TRANSCRIPTION ELONGATION FACTOR SPT4"/>
    <property type="match status" value="1"/>
</dbReference>
<keyword evidence="7 9" id="KW-0804">Transcription</keyword>
<protein>
    <recommendedName>
        <fullName evidence="3 9">Transcription elongation factor SPT4</fullName>
    </recommendedName>
</protein>
<dbReference type="GO" id="GO:0008270">
    <property type="term" value="F:zinc ion binding"/>
    <property type="evidence" value="ECO:0007669"/>
    <property type="project" value="UniProtKB-KW"/>
</dbReference>
<evidence type="ECO:0000256" key="8">
    <source>
        <dbReference type="ARBA" id="ARBA00023242"/>
    </source>
</evidence>
<keyword evidence="6" id="KW-0862">Zinc</keyword>
<dbReference type="GO" id="GO:0006355">
    <property type="term" value="P:regulation of DNA-templated transcription"/>
    <property type="evidence" value="ECO:0007669"/>
    <property type="project" value="InterPro"/>
</dbReference>
<comment type="similarity">
    <text evidence="2 9">Belongs to the SPT4 family.</text>
</comment>
<dbReference type="InterPro" id="IPR038510">
    <property type="entry name" value="Spt4_sf"/>
</dbReference>
<proteinExistence type="inferred from homology"/>
<feature type="domain" description="Spt4/RpoE2 zinc finger" evidence="10">
    <location>
        <begin position="13"/>
        <end position="90"/>
    </location>
</feature>
<sequence length="121" mass="13729">MSTYKPPTDTRRLRACLVCSILKSQRQFLTEGCDNCEPILKLKGSSARIEECTSANYEGIIAMMNPEQSWVARYQRINAYHRGLYAMRVSGRLPEDMEERLESRGVKYFVRDGSGGRAAEG</sequence>
<dbReference type="GO" id="GO:0032044">
    <property type="term" value="C:DSIF complex"/>
    <property type="evidence" value="ECO:0007669"/>
    <property type="project" value="TreeGrafter"/>
</dbReference>
<evidence type="ECO:0000256" key="7">
    <source>
        <dbReference type="ARBA" id="ARBA00023163"/>
    </source>
</evidence>
<dbReference type="CDD" id="cd07973">
    <property type="entry name" value="Spt4"/>
    <property type="match status" value="1"/>
</dbReference>
<dbReference type="Gene3D" id="3.30.40.210">
    <property type="match status" value="1"/>
</dbReference>
<reference evidence="11 12" key="1">
    <citation type="journal article" date="2015" name="Genome Biol. Evol.">
        <title>Phylogenomic analyses indicate that early fungi evolved digesting cell walls of algal ancestors of land plants.</title>
        <authorList>
            <person name="Chang Y."/>
            <person name="Wang S."/>
            <person name="Sekimoto S."/>
            <person name="Aerts A.L."/>
            <person name="Choi C."/>
            <person name="Clum A."/>
            <person name="LaButti K.M."/>
            <person name="Lindquist E.A."/>
            <person name="Yee Ngan C."/>
            <person name="Ohm R.A."/>
            <person name="Salamov A.A."/>
            <person name="Grigoriev I.V."/>
            <person name="Spatafora J.W."/>
            <person name="Berbee M.L."/>
        </authorList>
    </citation>
    <scope>NUCLEOTIDE SEQUENCE [LARGE SCALE GENOMIC DNA]</scope>
    <source>
        <strain evidence="11 12">JEL478</strain>
    </source>
</reference>
<dbReference type="Proteomes" id="UP000070544">
    <property type="component" value="Unassembled WGS sequence"/>
</dbReference>
<evidence type="ECO:0000256" key="4">
    <source>
        <dbReference type="ARBA" id="ARBA00022723"/>
    </source>
</evidence>
<evidence type="ECO:0000313" key="11">
    <source>
        <dbReference type="EMBL" id="KXS14597.1"/>
    </source>
</evidence>